<dbReference type="PROSITE" id="PS51257">
    <property type="entry name" value="PROKAR_LIPOPROTEIN"/>
    <property type="match status" value="1"/>
</dbReference>
<gene>
    <name evidence="5" type="primary">nagZ_1</name>
    <name evidence="5" type="ORF">ENKNEFLB_02257</name>
</gene>
<accession>A0ABX8EIE4</accession>
<dbReference type="PROSITE" id="PS00775">
    <property type="entry name" value="GLYCOSYL_HYDROL_F3"/>
    <property type="match status" value="1"/>
</dbReference>
<keyword evidence="5" id="KW-0378">Hydrolase</keyword>
<keyword evidence="3" id="KW-0732">Signal</keyword>
<dbReference type="InterPro" id="IPR019800">
    <property type="entry name" value="Glyco_hydro_3_AS"/>
</dbReference>
<dbReference type="InterPro" id="IPR001764">
    <property type="entry name" value="Glyco_hydro_3_N"/>
</dbReference>
<reference evidence="5 6" key="1">
    <citation type="submission" date="2021-05" db="EMBL/GenBank/DDBJ databases">
        <title>Complete genome of Nocardioides aquaticus KCTC 9944T isolated from meromictic and hypersaline Ekho Lake, Antarctica.</title>
        <authorList>
            <person name="Hwang K."/>
            <person name="Kim K.M."/>
            <person name="Choe H."/>
        </authorList>
    </citation>
    <scope>NUCLEOTIDE SEQUENCE [LARGE SCALE GENOMIC DNA]</scope>
    <source>
        <strain evidence="5 6">KCTC 9944</strain>
    </source>
</reference>
<evidence type="ECO:0000259" key="4">
    <source>
        <dbReference type="Pfam" id="PF00933"/>
    </source>
</evidence>
<dbReference type="Pfam" id="PF00933">
    <property type="entry name" value="Glyco_hydro_3"/>
    <property type="match status" value="1"/>
</dbReference>
<protein>
    <submittedName>
        <fullName evidence="5">Beta-hexosaminidase</fullName>
        <ecNumber evidence="5">3.2.1.52</ecNumber>
    </submittedName>
</protein>
<keyword evidence="6" id="KW-1185">Reference proteome</keyword>
<proteinExistence type="inferred from homology"/>
<feature type="chain" id="PRO_5045855923" evidence="3">
    <location>
        <begin position="28"/>
        <end position="441"/>
    </location>
</feature>
<organism evidence="5 6">
    <name type="scientific">Nocardioides aquaticus</name>
    <dbReference type="NCBI Taxonomy" id="160826"/>
    <lineage>
        <taxon>Bacteria</taxon>
        <taxon>Bacillati</taxon>
        <taxon>Actinomycetota</taxon>
        <taxon>Actinomycetes</taxon>
        <taxon>Propionibacteriales</taxon>
        <taxon>Nocardioidaceae</taxon>
        <taxon>Nocardioides</taxon>
    </lineage>
</organism>
<dbReference type="PANTHER" id="PTHR30480:SF13">
    <property type="entry name" value="BETA-HEXOSAMINIDASE"/>
    <property type="match status" value="1"/>
</dbReference>
<comment type="similarity">
    <text evidence="1">Belongs to the glycosyl hydrolase 3 family.</text>
</comment>
<dbReference type="InterPro" id="IPR050226">
    <property type="entry name" value="NagZ_Beta-hexosaminidase"/>
</dbReference>
<name>A0ABX8EIE4_9ACTN</name>
<feature type="signal peptide" evidence="3">
    <location>
        <begin position="1"/>
        <end position="27"/>
    </location>
</feature>
<evidence type="ECO:0000256" key="2">
    <source>
        <dbReference type="SAM" id="MobiDB-lite"/>
    </source>
</evidence>
<feature type="domain" description="Glycoside hydrolase family 3 N-terminal" evidence="4">
    <location>
        <begin position="103"/>
        <end position="408"/>
    </location>
</feature>
<dbReference type="Proteomes" id="UP000679307">
    <property type="component" value="Chromosome"/>
</dbReference>
<dbReference type="RefSeq" id="WP_246535481.1">
    <property type="nucleotide sequence ID" value="NZ_CP075371.1"/>
</dbReference>
<dbReference type="EMBL" id="CP075371">
    <property type="protein sequence ID" value="QVT79867.1"/>
    <property type="molecule type" value="Genomic_DNA"/>
</dbReference>
<feature type="region of interest" description="Disordered" evidence="2">
    <location>
        <begin position="27"/>
        <end position="73"/>
    </location>
</feature>
<evidence type="ECO:0000256" key="3">
    <source>
        <dbReference type="SAM" id="SignalP"/>
    </source>
</evidence>
<dbReference type="GO" id="GO:0004563">
    <property type="term" value="F:beta-N-acetylhexosaminidase activity"/>
    <property type="evidence" value="ECO:0007669"/>
    <property type="project" value="UniProtKB-EC"/>
</dbReference>
<dbReference type="EC" id="3.2.1.52" evidence="5"/>
<keyword evidence="5" id="KW-0326">Glycosidase</keyword>
<evidence type="ECO:0000313" key="6">
    <source>
        <dbReference type="Proteomes" id="UP000679307"/>
    </source>
</evidence>
<dbReference type="PANTHER" id="PTHR30480">
    <property type="entry name" value="BETA-HEXOSAMINIDASE-RELATED"/>
    <property type="match status" value="1"/>
</dbReference>
<sequence>MSTRGRTTRAAGALTVATLLLATACGASGPEADAPAGAASPSGTAESSGSSEPAAPTEPAVDPDAPTGWGPTEGELAEAQETAASMTEAELAGQVVVGRYRGTDPAEAAAMVRDLHLAGLSVTSENLLDEAQARAMTAAISGAVAEDGRDVPAVVGVDQEGGTVEQLRGIATTFPAFAEAGEALAADQQRGRRVVTAAADAAGLELRDLGFTWVFGPVADVTIGAADPTIGSRSPSSDVDLAAEAVVAALAGYADAGLVTTVKHFPGHGAVTSDSHLTLPELDSTLAELRARDLRPFEAAVDAGAPAVMMSHIALYALAPGRPATLAAPVYDLLRDEVGFEGVVITDSLGMGAVVGRDTPAVQALNAGADLLLMPADTEATQGTLTDAITSGLVPRERAEEAAARVIALQRWQARTAAAVPVPGDVGARAARAAADLAAAG</sequence>
<evidence type="ECO:0000313" key="5">
    <source>
        <dbReference type="EMBL" id="QVT79867.1"/>
    </source>
</evidence>
<evidence type="ECO:0000256" key="1">
    <source>
        <dbReference type="ARBA" id="ARBA00005336"/>
    </source>
</evidence>
<feature type="compositionally biased region" description="Low complexity" evidence="2">
    <location>
        <begin position="27"/>
        <end position="60"/>
    </location>
</feature>